<comment type="caution">
    <text evidence="2">The sequence shown here is derived from an EMBL/GenBank/DDBJ whole genome shotgun (WGS) entry which is preliminary data.</text>
</comment>
<organism evidence="2 3">
    <name type="scientific">Olea europaea subsp. europaea</name>
    <dbReference type="NCBI Taxonomy" id="158383"/>
    <lineage>
        <taxon>Eukaryota</taxon>
        <taxon>Viridiplantae</taxon>
        <taxon>Streptophyta</taxon>
        <taxon>Embryophyta</taxon>
        <taxon>Tracheophyta</taxon>
        <taxon>Spermatophyta</taxon>
        <taxon>Magnoliopsida</taxon>
        <taxon>eudicotyledons</taxon>
        <taxon>Gunneridae</taxon>
        <taxon>Pentapetalae</taxon>
        <taxon>asterids</taxon>
        <taxon>lamiids</taxon>
        <taxon>Lamiales</taxon>
        <taxon>Oleaceae</taxon>
        <taxon>Oleeae</taxon>
        <taxon>Olea</taxon>
    </lineage>
</organism>
<keyword evidence="3" id="KW-1185">Reference proteome</keyword>
<feature type="region of interest" description="Disordered" evidence="1">
    <location>
        <begin position="32"/>
        <end position="86"/>
    </location>
</feature>
<evidence type="ECO:0000256" key="1">
    <source>
        <dbReference type="SAM" id="MobiDB-lite"/>
    </source>
</evidence>
<dbReference type="AlphaFoldDB" id="A0A8S0VB98"/>
<dbReference type="EMBL" id="CACTIH010009214">
    <property type="protein sequence ID" value="CAA3027648.1"/>
    <property type="molecule type" value="Genomic_DNA"/>
</dbReference>
<name>A0A8S0VB98_OLEEU</name>
<gene>
    <name evidence="2" type="ORF">OLEA9_A076446</name>
</gene>
<reference evidence="2 3" key="1">
    <citation type="submission" date="2019-12" db="EMBL/GenBank/DDBJ databases">
        <authorList>
            <person name="Alioto T."/>
            <person name="Alioto T."/>
            <person name="Gomez Garrido J."/>
        </authorList>
    </citation>
    <scope>NUCLEOTIDE SEQUENCE [LARGE SCALE GENOMIC DNA]</scope>
</reference>
<dbReference type="Gramene" id="OE9A076446T1">
    <property type="protein sequence ID" value="OE9A076446C1"/>
    <property type="gene ID" value="OE9A076446"/>
</dbReference>
<sequence length="243" mass="27367">MVEARNYDVIQTLLHIDDVPPVLIDPKSFDRRLVRGNDGDTDDESDEDNNGDLAYKISEHGTAESENVHRAEENNEALDDEIDDSEGTDIGHLLRTLDDHPTRGACKQIKISRIVRTTREKIRALCNSDGSKFPKVDTFEFAYSGKNKCWTCNAAKAQHDEMLVKEHEYLIEKANEQQLPEDIHLEEIPIDDPDAGINIMVFVLGTKPGHRTLRLGDGRLRDIGISSSNVHNLEKELEAERAA</sequence>
<evidence type="ECO:0000313" key="3">
    <source>
        <dbReference type="Proteomes" id="UP000594638"/>
    </source>
</evidence>
<feature type="compositionally biased region" description="Acidic residues" evidence="1">
    <location>
        <begin position="39"/>
        <end position="50"/>
    </location>
</feature>
<feature type="compositionally biased region" description="Acidic residues" evidence="1">
    <location>
        <begin position="74"/>
        <end position="86"/>
    </location>
</feature>
<evidence type="ECO:0000313" key="2">
    <source>
        <dbReference type="EMBL" id="CAA3027648.1"/>
    </source>
</evidence>
<dbReference type="Proteomes" id="UP000594638">
    <property type="component" value="Unassembled WGS sequence"/>
</dbReference>
<protein>
    <submittedName>
        <fullName evidence="2">Uncharacterized protein</fullName>
    </submittedName>
</protein>
<accession>A0A8S0VB98</accession>
<dbReference type="OrthoDB" id="1741773at2759"/>
<feature type="compositionally biased region" description="Basic and acidic residues" evidence="1">
    <location>
        <begin position="57"/>
        <end position="73"/>
    </location>
</feature>
<proteinExistence type="predicted"/>